<dbReference type="PANTHER" id="PTHR43842">
    <property type="entry name" value="PROPIONYL-COA CARBOXYLASE BETA CHAIN"/>
    <property type="match status" value="1"/>
</dbReference>
<dbReference type="GO" id="GO:0004658">
    <property type="term" value="F:propionyl-CoA carboxylase activity"/>
    <property type="evidence" value="ECO:0007669"/>
    <property type="project" value="UniProtKB-ARBA"/>
</dbReference>
<dbReference type="Gene3D" id="3.90.226.10">
    <property type="entry name" value="2-enoyl-CoA Hydratase, Chain A, domain 1"/>
    <property type="match status" value="2"/>
</dbReference>
<dbReference type="GO" id="GO:0009317">
    <property type="term" value="C:acetyl-CoA carboxylase complex"/>
    <property type="evidence" value="ECO:0007669"/>
    <property type="project" value="InterPro"/>
</dbReference>
<dbReference type="GO" id="GO:0015977">
    <property type="term" value="P:carbon fixation"/>
    <property type="evidence" value="ECO:0007669"/>
    <property type="project" value="UniProtKB-ARBA"/>
</dbReference>
<evidence type="ECO:0000313" key="6">
    <source>
        <dbReference type="Proteomes" id="UP000551563"/>
    </source>
</evidence>
<reference evidence="5 6" key="1">
    <citation type="journal article" date="2020" name="Biotechnol. Biofuels">
        <title>New insights from the biogas microbiome by comprehensive genome-resolved metagenomics of nearly 1600 species originating from multiple anaerobic digesters.</title>
        <authorList>
            <person name="Campanaro S."/>
            <person name="Treu L."/>
            <person name="Rodriguez-R L.M."/>
            <person name="Kovalovszki A."/>
            <person name="Ziels R.M."/>
            <person name="Maus I."/>
            <person name="Zhu X."/>
            <person name="Kougias P.G."/>
            <person name="Basile A."/>
            <person name="Luo G."/>
            <person name="Schluter A."/>
            <person name="Konstantinidis K.T."/>
            <person name="Angelidaki I."/>
        </authorList>
    </citation>
    <scope>NUCLEOTIDE SEQUENCE [LARGE SCALE GENOMIC DNA]</scope>
    <source>
        <strain evidence="5">AS04akNAM_66</strain>
    </source>
</reference>
<evidence type="ECO:0000256" key="1">
    <source>
        <dbReference type="ARBA" id="ARBA00006102"/>
    </source>
</evidence>
<dbReference type="RefSeq" id="WP_278503438.1">
    <property type="nucleotide sequence ID" value="NZ_CP122438.1"/>
</dbReference>
<dbReference type="InterPro" id="IPR000438">
    <property type="entry name" value="Acetyl_CoA_COase_Trfase_b_su"/>
</dbReference>
<evidence type="ECO:0000256" key="2">
    <source>
        <dbReference type="ARBA" id="ARBA00074538"/>
    </source>
</evidence>
<sequence length="510" mass="55984">MQELLEQLESRRAEARLGGGQRRIDAQHAKGKLTARERIEVLLDDGSFEEFDMYVTHRCVDFGMEKQKVAGDGVVTGWGTINGRQVYVFSQDFTVLGGSLSETHAQKICKIMDMAMKNGAPVIGLNDSGGARIQEGVASLAGYADVFKRNVDASGVVPQISVIMGPCAGGAVYSPAMTDFIFMVRDSSYMFVTGPDVVKTVTNEIVTAEELGGASTHTRKSSVADGAYENDIEALEQVRILFDFLPLNNREKPPVRPVFDDPARLEMRLDTLIPDSATKPYDMKELIHALADESDFFEIQEAFAKNIITGFIRMDGQTIGVVANQPMVLAGCLDIDSSRKAARFVRFCDAFNIPILTLVDVPGFLPGTAQEYGGVIKHGAKLLFAYAQATVPMVTLITRKAYGGAYDVMASKHIGADINYAWPTAEIAVMGAKGATEILYRSELGDIEKIAARTKEYEERFANPFVAAERGFIDEVIMPHSSRRRIARAFASLRNKNQSTPWKKHDTIPL</sequence>
<dbReference type="EMBL" id="DUMN01000714">
    <property type="protein sequence ID" value="HHV70867.1"/>
    <property type="molecule type" value="Genomic_DNA"/>
</dbReference>
<dbReference type="InterPro" id="IPR034733">
    <property type="entry name" value="AcCoA_carboxyl_beta"/>
</dbReference>
<accession>A0A7V6U2I3</accession>
<comment type="similarity">
    <text evidence="1">Belongs to the AccD/PCCB family.</text>
</comment>
<dbReference type="InterPro" id="IPR051047">
    <property type="entry name" value="AccD/PCCB"/>
</dbReference>
<dbReference type="PANTHER" id="PTHR43842:SF2">
    <property type="entry name" value="PROPIONYL-COA CARBOXYLASE BETA CHAIN, MITOCHONDRIAL"/>
    <property type="match status" value="1"/>
</dbReference>
<comment type="caution">
    <text evidence="5">The sequence shown here is derived from an EMBL/GenBank/DDBJ whole genome shotgun (WGS) entry which is preliminary data.</text>
</comment>
<organism evidence="5 6">
    <name type="scientific">Brucella intermedia</name>
    <dbReference type="NCBI Taxonomy" id="94625"/>
    <lineage>
        <taxon>Bacteria</taxon>
        <taxon>Pseudomonadati</taxon>
        <taxon>Pseudomonadota</taxon>
        <taxon>Alphaproteobacteria</taxon>
        <taxon>Hyphomicrobiales</taxon>
        <taxon>Brucellaceae</taxon>
        <taxon>Brucella/Ochrobactrum group</taxon>
        <taxon>Brucella</taxon>
    </lineage>
</organism>
<dbReference type="GO" id="GO:0006633">
    <property type="term" value="P:fatty acid biosynthetic process"/>
    <property type="evidence" value="ECO:0007669"/>
    <property type="project" value="InterPro"/>
</dbReference>
<dbReference type="PROSITE" id="PS50980">
    <property type="entry name" value="COA_CT_NTER"/>
    <property type="match status" value="1"/>
</dbReference>
<evidence type="ECO:0000259" key="3">
    <source>
        <dbReference type="PROSITE" id="PS50980"/>
    </source>
</evidence>
<dbReference type="InterPro" id="IPR011763">
    <property type="entry name" value="COA_CT_C"/>
</dbReference>
<feature type="domain" description="CoA carboxyltransferase N-terminal" evidence="3">
    <location>
        <begin position="1"/>
        <end position="257"/>
    </location>
</feature>
<dbReference type="FunFam" id="3.90.226.10:FF:000016">
    <property type="entry name" value="Propionyl-CoA carboxylase, beta subunit"/>
    <property type="match status" value="1"/>
</dbReference>
<dbReference type="PRINTS" id="PR01070">
    <property type="entry name" value="ACCCTRFRASEB"/>
</dbReference>
<dbReference type="InterPro" id="IPR029045">
    <property type="entry name" value="ClpP/crotonase-like_dom_sf"/>
</dbReference>
<dbReference type="InterPro" id="IPR011762">
    <property type="entry name" value="COA_CT_N"/>
</dbReference>
<dbReference type="Pfam" id="PF01039">
    <property type="entry name" value="Carboxyl_trans"/>
    <property type="match status" value="1"/>
</dbReference>
<gene>
    <name evidence="5" type="ORF">GXX48_25055</name>
</gene>
<feature type="domain" description="CoA carboxyltransferase C-terminal" evidence="4">
    <location>
        <begin position="264"/>
        <end position="504"/>
    </location>
</feature>
<dbReference type="FunFam" id="3.90.226.10:FF:000017">
    <property type="entry name" value="Propionyl-CoA carboxylase subunit beta 5"/>
    <property type="match status" value="1"/>
</dbReference>
<dbReference type="PROSITE" id="PS50989">
    <property type="entry name" value="COA_CT_CTER"/>
    <property type="match status" value="1"/>
</dbReference>
<proteinExistence type="inferred from homology"/>
<dbReference type="AlphaFoldDB" id="A0A7V6U2I3"/>
<evidence type="ECO:0000259" key="4">
    <source>
        <dbReference type="PROSITE" id="PS50989"/>
    </source>
</evidence>
<evidence type="ECO:0000313" key="5">
    <source>
        <dbReference type="EMBL" id="HHV70867.1"/>
    </source>
</evidence>
<name>A0A7V6U2I3_9HYPH</name>
<dbReference type="GO" id="GO:0003989">
    <property type="term" value="F:acetyl-CoA carboxylase activity"/>
    <property type="evidence" value="ECO:0007669"/>
    <property type="project" value="InterPro"/>
</dbReference>
<dbReference type="Proteomes" id="UP000551563">
    <property type="component" value="Unassembled WGS sequence"/>
</dbReference>
<protein>
    <recommendedName>
        <fullName evidence="2">Propionyl-CoA carboxylase beta chain</fullName>
    </recommendedName>
</protein>
<dbReference type="SUPFAM" id="SSF52096">
    <property type="entry name" value="ClpP/crotonase"/>
    <property type="match status" value="2"/>
</dbReference>